<dbReference type="EMBL" id="JAVHNS010000008">
    <property type="protein sequence ID" value="KAK6346452.1"/>
    <property type="molecule type" value="Genomic_DNA"/>
</dbReference>
<evidence type="ECO:0000256" key="5">
    <source>
        <dbReference type="SAM" id="MobiDB-lite"/>
    </source>
</evidence>
<protein>
    <recommendedName>
        <fullName evidence="7">Fatty acid hydroxylase domain-containing protein</fullName>
    </recommendedName>
</protein>
<feature type="domain" description="Fatty acid hydroxylase" evidence="7">
    <location>
        <begin position="189"/>
        <end position="323"/>
    </location>
</feature>
<evidence type="ECO:0000256" key="6">
    <source>
        <dbReference type="SAM" id="Phobius"/>
    </source>
</evidence>
<feature type="transmembrane region" description="Helical" evidence="6">
    <location>
        <begin position="176"/>
        <end position="197"/>
    </location>
</feature>
<feature type="compositionally biased region" description="Polar residues" evidence="5">
    <location>
        <begin position="381"/>
        <end position="394"/>
    </location>
</feature>
<evidence type="ECO:0000256" key="3">
    <source>
        <dbReference type="ARBA" id="ARBA00022989"/>
    </source>
</evidence>
<evidence type="ECO:0000256" key="4">
    <source>
        <dbReference type="ARBA" id="ARBA00023136"/>
    </source>
</evidence>
<evidence type="ECO:0000313" key="9">
    <source>
        <dbReference type="Proteomes" id="UP001373714"/>
    </source>
</evidence>
<dbReference type="InterPro" id="IPR006694">
    <property type="entry name" value="Fatty_acid_hydroxylase"/>
</dbReference>
<dbReference type="Pfam" id="PF04116">
    <property type="entry name" value="FA_hydroxylase"/>
    <property type="match status" value="1"/>
</dbReference>
<feature type="transmembrane region" description="Helical" evidence="6">
    <location>
        <begin position="38"/>
        <end position="59"/>
    </location>
</feature>
<reference evidence="8 9" key="1">
    <citation type="submission" date="2019-10" db="EMBL/GenBank/DDBJ databases">
        <authorList>
            <person name="Palmer J.M."/>
        </authorList>
    </citation>
    <scope>NUCLEOTIDE SEQUENCE [LARGE SCALE GENOMIC DNA]</scope>
    <source>
        <strain evidence="8 9">TWF730</strain>
    </source>
</reference>
<dbReference type="AlphaFoldDB" id="A0AAV9UP92"/>
<dbReference type="Proteomes" id="UP001373714">
    <property type="component" value="Unassembled WGS sequence"/>
</dbReference>
<dbReference type="GO" id="GO:0005506">
    <property type="term" value="F:iron ion binding"/>
    <property type="evidence" value="ECO:0007669"/>
    <property type="project" value="InterPro"/>
</dbReference>
<comment type="subcellular location">
    <subcellularLocation>
        <location evidence="1">Membrane</location>
    </subcellularLocation>
</comment>
<keyword evidence="3 6" id="KW-1133">Transmembrane helix</keyword>
<dbReference type="PANTHER" id="PTHR11863">
    <property type="entry name" value="STEROL DESATURASE"/>
    <property type="match status" value="1"/>
</dbReference>
<evidence type="ECO:0000259" key="7">
    <source>
        <dbReference type="Pfam" id="PF04116"/>
    </source>
</evidence>
<keyword evidence="4 6" id="KW-0472">Membrane</keyword>
<proteinExistence type="predicted"/>
<name>A0AAV9UP92_9PEZI</name>
<keyword evidence="9" id="KW-1185">Reference proteome</keyword>
<evidence type="ECO:0000256" key="2">
    <source>
        <dbReference type="ARBA" id="ARBA00022692"/>
    </source>
</evidence>
<dbReference type="GO" id="GO:0016491">
    <property type="term" value="F:oxidoreductase activity"/>
    <property type="evidence" value="ECO:0007669"/>
    <property type="project" value="InterPro"/>
</dbReference>
<evidence type="ECO:0000256" key="1">
    <source>
        <dbReference type="ARBA" id="ARBA00004370"/>
    </source>
</evidence>
<organism evidence="8 9">
    <name type="scientific">Orbilia blumenaviensis</name>
    <dbReference type="NCBI Taxonomy" id="1796055"/>
    <lineage>
        <taxon>Eukaryota</taxon>
        <taxon>Fungi</taxon>
        <taxon>Dikarya</taxon>
        <taxon>Ascomycota</taxon>
        <taxon>Pezizomycotina</taxon>
        <taxon>Orbiliomycetes</taxon>
        <taxon>Orbiliales</taxon>
        <taxon>Orbiliaceae</taxon>
        <taxon>Orbilia</taxon>
    </lineage>
</organism>
<gene>
    <name evidence="8" type="ORF">TWF730_010773</name>
</gene>
<evidence type="ECO:0000313" key="8">
    <source>
        <dbReference type="EMBL" id="KAK6346452.1"/>
    </source>
</evidence>
<accession>A0AAV9UP92</accession>
<dbReference type="GO" id="GO:0016020">
    <property type="term" value="C:membrane"/>
    <property type="evidence" value="ECO:0007669"/>
    <property type="project" value="UniProtKB-SubCell"/>
</dbReference>
<sequence length="438" mass="49859">MHPNISTITTFPTSSFSPPSADPVLIPATPLLPYLSDALLSCLSPIVVYWILSMIFHYIDEYELLEKYRIHTPEEVLKRNHVSRYEVIRDVIIQQVIQFAFGWVLGYIEPEEMTGAEPWDVYNLSQTVGWSANLLLGLFGIDAPALSSNISSYLSAQGPLGVLLANVDWRWRIAEALYWVCFPLLRLGFAIFILDTWQYFWHRLMHQVPFLYRNLHSRHHRLYVPYAFGALYNHPVEGLILDTMGAGLAFKVSGMSMKGSVFFFGFSAMKTVDDHCGYKLPFDPLQMIFSNNAEYHDIHHQGWGIKHNFSQPFLICWDRWLGTIYTGGDAAERNRRTKERVHRQVEAEKSKKTAAANAQDEYAARRVLPEEDDAEFIKTSMVSKPESTSASTDMPRQRRRTRTITLADVAGKDMAESVKEAGEWVNGVVGNVSGAKVR</sequence>
<feature type="region of interest" description="Disordered" evidence="5">
    <location>
        <begin position="381"/>
        <end position="403"/>
    </location>
</feature>
<dbReference type="InterPro" id="IPR050307">
    <property type="entry name" value="Sterol_Desaturase_Related"/>
</dbReference>
<dbReference type="GO" id="GO:0008610">
    <property type="term" value="P:lipid biosynthetic process"/>
    <property type="evidence" value="ECO:0007669"/>
    <property type="project" value="InterPro"/>
</dbReference>
<keyword evidence="2 6" id="KW-0812">Transmembrane</keyword>
<comment type="caution">
    <text evidence="8">The sequence shown here is derived from an EMBL/GenBank/DDBJ whole genome shotgun (WGS) entry which is preliminary data.</text>
</comment>